<evidence type="ECO:0000256" key="7">
    <source>
        <dbReference type="ARBA" id="ARBA00023136"/>
    </source>
</evidence>
<name>A0ABY7WUH3_9LACO</name>
<feature type="transmembrane region" description="Helical" evidence="8">
    <location>
        <begin position="372"/>
        <end position="390"/>
    </location>
</feature>
<keyword evidence="4 8" id="KW-1003">Cell membrane</keyword>
<dbReference type="InterPro" id="IPR004812">
    <property type="entry name" value="Efflux_drug-R_Bcr/CmlA"/>
</dbReference>
<reference evidence="10 11" key="1">
    <citation type="submission" date="2023-02" db="EMBL/GenBank/DDBJ databases">
        <title>Genome sequence of Lacticaseibacillus sp. KACC 23028.</title>
        <authorList>
            <person name="Kim S."/>
            <person name="Heo J."/>
            <person name="Kwon S.-W."/>
        </authorList>
    </citation>
    <scope>NUCLEOTIDE SEQUENCE [LARGE SCALE GENOMIC DNA]</scope>
    <source>
        <strain evidence="10 11">KACC 23028</strain>
    </source>
</reference>
<feature type="transmembrane region" description="Helical" evidence="8">
    <location>
        <begin position="215"/>
        <end position="234"/>
    </location>
</feature>
<dbReference type="SUPFAM" id="SSF103473">
    <property type="entry name" value="MFS general substrate transporter"/>
    <property type="match status" value="1"/>
</dbReference>
<feature type="transmembrane region" description="Helical" evidence="8">
    <location>
        <begin position="309"/>
        <end position="332"/>
    </location>
</feature>
<dbReference type="PANTHER" id="PTHR23502:SF132">
    <property type="entry name" value="POLYAMINE TRANSPORTER 2-RELATED"/>
    <property type="match status" value="1"/>
</dbReference>
<keyword evidence="6 8" id="KW-1133">Transmembrane helix</keyword>
<evidence type="ECO:0000256" key="3">
    <source>
        <dbReference type="ARBA" id="ARBA00022448"/>
    </source>
</evidence>
<comment type="subcellular location">
    <subcellularLocation>
        <location evidence="1 8">Cell membrane</location>
        <topology evidence="1 8">Multi-pass membrane protein</topology>
    </subcellularLocation>
</comment>
<feature type="transmembrane region" description="Helical" evidence="8">
    <location>
        <begin position="246"/>
        <end position="269"/>
    </location>
</feature>
<keyword evidence="5 8" id="KW-0812">Transmembrane</keyword>
<dbReference type="Pfam" id="PF07690">
    <property type="entry name" value="MFS_1"/>
    <property type="match status" value="1"/>
</dbReference>
<dbReference type="CDD" id="cd17320">
    <property type="entry name" value="MFS_MdfA_MDR_like"/>
    <property type="match status" value="1"/>
</dbReference>
<dbReference type="InterPro" id="IPR005829">
    <property type="entry name" value="Sugar_transporter_CS"/>
</dbReference>
<dbReference type="PROSITE" id="PS00216">
    <property type="entry name" value="SUGAR_TRANSPORT_1"/>
    <property type="match status" value="1"/>
</dbReference>
<dbReference type="PANTHER" id="PTHR23502">
    <property type="entry name" value="MAJOR FACILITATOR SUPERFAMILY"/>
    <property type="match status" value="1"/>
</dbReference>
<feature type="transmembrane region" description="Helical" evidence="8">
    <location>
        <begin position="101"/>
        <end position="124"/>
    </location>
</feature>
<evidence type="ECO:0000256" key="5">
    <source>
        <dbReference type="ARBA" id="ARBA00022692"/>
    </source>
</evidence>
<evidence type="ECO:0000256" key="2">
    <source>
        <dbReference type="ARBA" id="ARBA00006236"/>
    </source>
</evidence>
<keyword evidence="11" id="KW-1185">Reference proteome</keyword>
<dbReference type="EMBL" id="CP117884">
    <property type="protein sequence ID" value="WDF83108.1"/>
    <property type="molecule type" value="Genomic_DNA"/>
</dbReference>
<feature type="transmembrane region" description="Helical" evidence="8">
    <location>
        <begin position="136"/>
        <end position="161"/>
    </location>
</feature>
<dbReference type="NCBIfam" id="TIGR00710">
    <property type="entry name" value="efflux_Bcr_CflA"/>
    <property type="match status" value="1"/>
</dbReference>
<feature type="domain" description="Major facilitator superfamily (MFS) profile" evidence="9">
    <location>
        <begin position="9"/>
        <end position="395"/>
    </location>
</feature>
<dbReference type="InterPro" id="IPR011701">
    <property type="entry name" value="MFS"/>
</dbReference>
<keyword evidence="3 8" id="KW-0813">Transport</keyword>
<feature type="transmembrane region" description="Helical" evidence="8">
    <location>
        <begin position="77"/>
        <end position="95"/>
    </location>
</feature>
<feature type="transmembrane region" description="Helical" evidence="8">
    <location>
        <begin position="281"/>
        <end position="303"/>
    </location>
</feature>
<evidence type="ECO:0000256" key="4">
    <source>
        <dbReference type="ARBA" id="ARBA00022475"/>
    </source>
</evidence>
<evidence type="ECO:0000259" key="9">
    <source>
        <dbReference type="PROSITE" id="PS50850"/>
    </source>
</evidence>
<evidence type="ECO:0000313" key="10">
    <source>
        <dbReference type="EMBL" id="WDF83108.1"/>
    </source>
</evidence>
<dbReference type="InterPro" id="IPR036259">
    <property type="entry name" value="MFS_trans_sf"/>
</dbReference>
<comment type="similarity">
    <text evidence="2 8">Belongs to the major facilitator superfamily. Bcr/CmlA family.</text>
</comment>
<organism evidence="10 11">
    <name type="scientific">Lacticaseibacillus pabuli</name>
    <dbReference type="NCBI Taxonomy" id="3025672"/>
    <lineage>
        <taxon>Bacteria</taxon>
        <taxon>Bacillati</taxon>
        <taxon>Bacillota</taxon>
        <taxon>Bacilli</taxon>
        <taxon>Lactobacillales</taxon>
        <taxon>Lactobacillaceae</taxon>
        <taxon>Lacticaseibacillus</taxon>
    </lineage>
</organism>
<gene>
    <name evidence="10" type="ORF">PQ472_02420</name>
</gene>
<evidence type="ECO:0000256" key="6">
    <source>
        <dbReference type="ARBA" id="ARBA00022989"/>
    </source>
</evidence>
<evidence type="ECO:0000256" key="1">
    <source>
        <dbReference type="ARBA" id="ARBA00004651"/>
    </source>
</evidence>
<dbReference type="InterPro" id="IPR020846">
    <property type="entry name" value="MFS_dom"/>
</dbReference>
<feature type="transmembrane region" description="Helical" evidence="8">
    <location>
        <begin position="344"/>
        <end position="366"/>
    </location>
</feature>
<dbReference type="Proteomes" id="UP001220377">
    <property type="component" value="Chromosome"/>
</dbReference>
<accession>A0ABY7WUH3</accession>
<evidence type="ECO:0000256" key="8">
    <source>
        <dbReference type="RuleBase" id="RU365088"/>
    </source>
</evidence>
<keyword evidence="7 8" id="KW-0472">Membrane</keyword>
<dbReference type="RefSeq" id="WP_274261039.1">
    <property type="nucleotide sequence ID" value="NZ_CP117884.1"/>
</dbReference>
<dbReference type="PROSITE" id="PS50850">
    <property type="entry name" value="MFS"/>
    <property type="match status" value="1"/>
</dbReference>
<sequence>MTAARKKPSFGLALLLGTLSAFGPLSMDLYLPALPTMQADLHSSATLAQLTITASVIGLGLGQVLIGPLSDRYGRRVPLLAGLALFTVCSLLIVFQTDVRLLIGLRFFQGIGGSAGQVLSRSIARDMYSGAKLTSFMAVLMAINGVFPIISPSIGSLILMITSWRGIFVLLLIIGLILMAASALYLRETLPATRRSNELGRAFVDMLYLLKQREFMAYVIAQAFSYGSLFSYISGSSFVLEGHFNVPVFAFAVLYAINGLGIIVGTNLAGRLSARRGTLPALKMALYGLVGVGVWLVVTSFIWDSLVLLIVGLVAMQAFLGMINTTATSLGMNGEADRAGGASAMLGLFSNVMGGIASPIVGLFAATNAMPMVGMIFVWAVMALLSYFLIAPRRRA</sequence>
<proteinExistence type="inferred from homology"/>
<comment type="caution">
    <text evidence="8">Lacks conserved residue(s) required for the propagation of feature annotation.</text>
</comment>
<dbReference type="Gene3D" id="1.20.1720.10">
    <property type="entry name" value="Multidrug resistance protein D"/>
    <property type="match status" value="1"/>
</dbReference>
<feature type="transmembrane region" description="Helical" evidence="8">
    <location>
        <begin position="45"/>
        <end position="65"/>
    </location>
</feature>
<evidence type="ECO:0000313" key="11">
    <source>
        <dbReference type="Proteomes" id="UP001220377"/>
    </source>
</evidence>
<feature type="transmembrane region" description="Helical" evidence="8">
    <location>
        <begin position="167"/>
        <end position="186"/>
    </location>
</feature>
<protein>
    <recommendedName>
        <fullName evidence="8">Bcr/CflA family efflux transporter</fullName>
    </recommendedName>
</protein>